<organism evidence="1 2">
    <name type="scientific">Malus domestica</name>
    <name type="common">Apple</name>
    <name type="synonym">Pyrus malus</name>
    <dbReference type="NCBI Taxonomy" id="3750"/>
    <lineage>
        <taxon>Eukaryota</taxon>
        <taxon>Viridiplantae</taxon>
        <taxon>Streptophyta</taxon>
        <taxon>Embryophyta</taxon>
        <taxon>Tracheophyta</taxon>
        <taxon>Spermatophyta</taxon>
        <taxon>Magnoliopsida</taxon>
        <taxon>eudicotyledons</taxon>
        <taxon>Gunneridae</taxon>
        <taxon>Pentapetalae</taxon>
        <taxon>rosids</taxon>
        <taxon>fabids</taxon>
        <taxon>Rosales</taxon>
        <taxon>Rosaceae</taxon>
        <taxon>Amygdaloideae</taxon>
        <taxon>Maleae</taxon>
        <taxon>Malus</taxon>
    </lineage>
</organism>
<sequence length="100" mass="11493">MKNYLQILESFLTRAPGKEEIASPVSPLPLASPCPKPEHLPFHILSPHLPLVCPEDLQVCKNFQDKRLWVRHSAFCLEGLQLWRISNYLMEGREGICCCY</sequence>
<keyword evidence="2" id="KW-1185">Reference proteome</keyword>
<protein>
    <submittedName>
        <fullName evidence="1">Uncharacterized protein</fullName>
    </submittedName>
</protein>
<dbReference type="Proteomes" id="UP000290289">
    <property type="component" value="Chromosome 10"/>
</dbReference>
<comment type="caution">
    <text evidence="1">The sequence shown here is derived from an EMBL/GenBank/DDBJ whole genome shotgun (WGS) entry which is preliminary data.</text>
</comment>
<reference evidence="1 2" key="1">
    <citation type="submission" date="2018-10" db="EMBL/GenBank/DDBJ databases">
        <title>A high-quality apple genome assembly.</title>
        <authorList>
            <person name="Hu J."/>
        </authorList>
    </citation>
    <scope>NUCLEOTIDE SEQUENCE [LARGE SCALE GENOMIC DNA]</scope>
    <source>
        <strain evidence="2">cv. HFTH1</strain>
        <tissue evidence="1">Young leaf</tissue>
    </source>
</reference>
<dbReference type="AlphaFoldDB" id="A0A498IT43"/>
<gene>
    <name evidence="1" type="ORF">DVH24_017482</name>
</gene>
<dbReference type="EMBL" id="RDQH01000336">
    <property type="protein sequence ID" value="RXH86429.1"/>
    <property type="molecule type" value="Genomic_DNA"/>
</dbReference>
<evidence type="ECO:0000313" key="2">
    <source>
        <dbReference type="Proteomes" id="UP000290289"/>
    </source>
</evidence>
<name>A0A498IT43_MALDO</name>
<proteinExistence type="predicted"/>
<evidence type="ECO:0000313" key="1">
    <source>
        <dbReference type="EMBL" id="RXH86429.1"/>
    </source>
</evidence>
<accession>A0A498IT43</accession>